<dbReference type="WBParaSite" id="jg13648">
    <property type="protein sequence ID" value="jg13648"/>
    <property type="gene ID" value="jg13648"/>
</dbReference>
<evidence type="ECO:0000313" key="2">
    <source>
        <dbReference type="Proteomes" id="UP000887574"/>
    </source>
</evidence>
<proteinExistence type="predicted"/>
<evidence type="ECO:0000313" key="3">
    <source>
        <dbReference type="WBParaSite" id="jg13648"/>
    </source>
</evidence>
<sequence length="97" mass="10501">MSDQDRSEDDSKSNPESQVSSQESTRKRKAYTTDQKLGAVDYANKYSKISASKSSGCTKTVVARGGCTNHQRKGLIAIVPLHSEASLLLEALTDDHA</sequence>
<evidence type="ECO:0000256" key="1">
    <source>
        <dbReference type="SAM" id="MobiDB-lite"/>
    </source>
</evidence>
<dbReference type="Proteomes" id="UP000887574">
    <property type="component" value="Unplaced"/>
</dbReference>
<keyword evidence="2" id="KW-1185">Reference proteome</keyword>
<feature type="region of interest" description="Disordered" evidence="1">
    <location>
        <begin position="1"/>
        <end position="34"/>
    </location>
</feature>
<reference evidence="3" key="1">
    <citation type="submission" date="2022-11" db="UniProtKB">
        <authorList>
            <consortium name="WormBaseParasite"/>
        </authorList>
    </citation>
    <scope>IDENTIFICATION</scope>
</reference>
<protein>
    <submittedName>
        <fullName evidence="3">Uncharacterized protein</fullName>
    </submittedName>
</protein>
<accession>A0A915CYZ1</accession>
<dbReference type="AlphaFoldDB" id="A0A915CYZ1"/>
<organism evidence="2 3">
    <name type="scientific">Ditylenchus dipsaci</name>
    <dbReference type="NCBI Taxonomy" id="166011"/>
    <lineage>
        <taxon>Eukaryota</taxon>
        <taxon>Metazoa</taxon>
        <taxon>Ecdysozoa</taxon>
        <taxon>Nematoda</taxon>
        <taxon>Chromadorea</taxon>
        <taxon>Rhabditida</taxon>
        <taxon>Tylenchina</taxon>
        <taxon>Tylenchomorpha</taxon>
        <taxon>Sphaerularioidea</taxon>
        <taxon>Anguinidae</taxon>
        <taxon>Anguininae</taxon>
        <taxon>Ditylenchus</taxon>
    </lineage>
</organism>
<feature type="compositionally biased region" description="Polar residues" evidence="1">
    <location>
        <begin position="14"/>
        <end position="23"/>
    </location>
</feature>
<name>A0A915CYZ1_9BILA</name>